<sequence length="292" mass="31894">MKKINYLIITLLSVTVYSQVGINTSNPQTVFHIDGKKDNHPTNIPSTTEEKNDVVVTENGHVGIGIISPSQNLDVNGNVRFRTVPESNSVVTTDKIMVLQEDGTAKKVDVKSLQPAEKFALDDIYSVTATSPVLRNIEGTWTTEQKINNIDIGMSQLIVIPPNTSTMIAVNYSVPLGMDGNSQCANNVLNYYGIRFLKNGVERPAGSRKFSFPNLSTSAQVSTVTASYTEQIVNNSTNSLNITYSLNGYLEFKSGTITSSPCTVKYNMASASGENYNWGKSNMSVQTFKKPL</sequence>
<organism evidence="1 2">
    <name type="scientific">Chryseobacterium candidae</name>
    <dbReference type="NCBI Taxonomy" id="1978493"/>
    <lineage>
        <taxon>Bacteria</taxon>
        <taxon>Pseudomonadati</taxon>
        <taxon>Bacteroidota</taxon>
        <taxon>Flavobacteriia</taxon>
        <taxon>Flavobacteriales</taxon>
        <taxon>Weeksellaceae</taxon>
        <taxon>Chryseobacterium group</taxon>
        <taxon>Chryseobacterium</taxon>
    </lineage>
</organism>
<dbReference type="RefSeq" id="WP_136522210.1">
    <property type="nucleotide sequence ID" value="NZ_SDLV01000023.1"/>
</dbReference>
<protein>
    <submittedName>
        <fullName evidence="1">Uncharacterized protein</fullName>
    </submittedName>
</protein>
<evidence type="ECO:0000313" key="2">
    <source>
        <dbReference type="Proteomes" id="UP000306038"/>
    </source>
</evidence>
<keyword evidence="2" id="KW-1185">Reference proteome</keyword>
<dbReference type="EMBL" id="SDLV01000023">
    <property type="protein sequence ID" value="THV58933.1"/>
    <property type="molecule type" value="Genomic_DNA"/>
</dbReference>
<gene>
    <name evidence="1" type="ORF">EK417_11215</name>
</gene>
<dbReference type="Proteomes" id="UP000306038">
    <property type="component" value="Unassembled WGS sequence"/>
</dbReference>
<comment type="caution">
    <text evidence="1">The sequence shown here is derived from an EMBL/GenBank/DDBJ whole genome shotgun (WGS) entry which is preliminary data.</text>
</comment>
<proteinExistence type="predicted"/>
<name>A0ABY2R661_9FLAO</name>
<evidence type="ECO:0000313" key="1">
    <source>
        <dbReference type="EMBL" id="THV58933.1"/>
    </source>
</evidence>
<reference evidence="1 2" key="1">
    <citation type="submission" date="2019-01" db="EMBL/GenBank/DDBJ databases">
        <authorList>
            <person name="B I."/>
            <person name="Ch S."/>
            <person name="Ch V.R."/>
        </authorList>
    </citation>
    <scope>NUCLEOTIDE SEQUENCE [LARGE SCALE GENOMIC DNA]</scope>
    <source>
        <strain evidence="1 2">JC507</strain>
    </source>
</reference>
<accession>A0ABY2R661</accession>